<dbReference type="InterPro" id="IPR011042">
    <property type="entry name" value="6-blade_b-propeller_TolB-like"/>
</dbReference>
<dbReference type="InterPro" id="IPR029058">
    <property type="entry name" value="AB_hydrolase_fold"/>
</dbReference>
<protein>
    <submittedName>
        <fullName evidence="2">S9 family peptidase</fullName>
    </submittedName>
</protein>
<dbReference type="SUPFAM" id="SSF82171">
    <property type="entry name" value="DPP6 N-terminal domain-like"/>
    <property type="match status" value="1"/>
</dbReference>
<proteinExistence type="predicted"/>
<feature type="domain" description="Peptidase S9 prolyl oligopeptidase catalytic" evidence="1">
    <location>
        <begin position="428"/>
        <end position="632"/>
    </location>
</feature>
<dbReference type="AlphaFoldDB" id="A0A972VY81"/>
<dbReference type="GO" id="GO:0006508">
    <property type="term" value="P:proteolysis"/>
    <property type="evidence" value="ECO:0007669"/>
    <property type="project" value="InterPro"/>
</dbReference>
<evidence type="ECO:0000313" key="3">
    <source>
        <dbReference type="Proteomes" id="UP000754644"/>
    </source>
</evidence>
<dbReference type="Pfam" id="PF00326">
    <property type="entry name" value="Peptidase_S9"/>
    <property type="match status" value="1"/>
</dbReference>
<dbReference type="EMBL" id="JABMOJ010000378">
    <property type="protein sequence ID" value="NQV65706.1"/>
    <property type="molecule type" value="Genomic_DNA"/>
</dbReference>
<evidence type="ECO:0000259" key="1">
    <source>
        <dbReference type="Pfam" id="PF00326"/>
    </source>
</evidence>
<dbReference type="Proteomes" id="UP000754644">
    <property type="component" value="Unassembled WGS sequence"/>
</dbReference>
<dbReference type="PANTHER" id="PTHR43056">
    <property type="entry name" value="PEPTIDASE S9 PROLYL OLIGOPEPTIDASE"/>
    <property type="match status" value="1"/>
</dbReference>
<dbReference type="InterPro" id="IPR050585">
    <property type="entry name" value="Xaa-Pro_dipeptidyl-ppase/CocE"/>
</dbReference>
<dbReference type="SUPFAM" id="SSF53474">
    <property type="entry name" value="alpha/beta-Hydrolases"/>
    <property type="match status" value="1"/>
</dbReference>
<dbReference type="Gene3D" id="2.120.10.30">
    <property type="entry name" value="TolB, C-terminal domain"/>
    <property type="match status" value="1"/>
</dbReference>
<evidence type="ECO:0000313" key="2">
    <source>
        <dbReference type="EMBL" id="NQV65706.1"/>
    </source>
</evidence>
<sequence>MIAEYGTWKSPITSDLIVAEMIGVGSPALFAGAQYWVEARPREAGRNVIVRRTPDGRTTDMTPAPFNVRTRVHEYGGGAWWQHAQTLYFCHFADQQIYQIDSLTETPEPPRQLTHTPHLRFADGIVDTRRNRLICVVEDHSQAPAEPENYLAAVDLSSGSVTPLSRGHDFFAAPALSPDGTQLAWITWNHPDMPWDGTELWQAAVPDPSNDEYGLLVVEKIAGSRTEAVQQPRYAANGQLHFISDRSGWWNLYRHSADSEALNLWPMSAEFGEPQWVFGPTNYQFIGTDILCCYSSNCVSQLALLQADGSHRILEQPYTDIGGIHLSENQRLCTFVGASATTFSAVICLDLASGKTTRVKSSCDLELDPGYYAVPQAIDFPSTDGDIAHGFYYPPTNQDFQSPEGSAPPLVVELHGGPTSATHSGLNLRKQYWTSRGFAVLDVNYRGSTGYGRAYRDKLKHQWGIVDVDDTVFGAQHLVDQGLADAQRLAIKGGSAGGYTTLAALALRSTFKAGASYYGVGDLEALAKDTHKFESRYLDSLIGEYPRDIKIYQDRSPINHIDQLDCPVIFFQGLEDKVVPPNQAQEMVAALEKKGIPVAYVAFEGEQHGFRQAENIKRALDLELYFYGRIFGFVPADSITPINILNLDP</sequence>
<dbReference type="Gene3D" id="3.40.50.1820">
    <property type="entry name" value="alpha/beta hydrolase"/>
    <property type="match status" value="1"/>
</dbReference>
<organism evidence="2 3">
    <name type="scientific">SAR86 cluster bacterium</name>
    <dbReference type="NCBI Taxonomy" id="2030880"/>
    <lineage>
        <taxon>Bacteria</taxon>
        <taxon>Pseudomonadati</taxon>
        <taxon>Pseudomonadota</taxon>
        <taxon>Gammaproteobacteria</taxon>
        <taxon>SAR86 cluster</taxon>
    </lineage>
</organism>
<gene>
    <name evidence="2" type="ORF">HQ497_10115</name>
</gene>
<comment type="caution">
    <text evidence="2">The sequence shown here is derived from an EMBL/GenBank/DDBJ whole genome shotgun (WGS) entry which is preliminary data.</text>
</comment>
<reference evidence="2" key="1">
    <citation type="submission" date="2020-05" db="EMBL/GenBank/DDBJ databases">
        <title>Sulfur intermediates as new biogeochemical hubs in an aquatic model microbial ecosystem.</title>
        <authorList>
            <person name="Vigneron A."/>
        </authorList>
    </citation>
    <scope>NUCLEOTIDE SEQUENCE</scope>
    <source>
        <strain evidence="2">Bin.250</strain>
    </source>
</reference>
<dbReference type="InterPro" id="IPR001375">
    <property type="entry name" value="Peptidase_S9_cat"/>
</dbReference>
<dbReference type="PANTHER" id="PTHR43056:SF5">
    <property type="entry name" value="PEPTIDASE S9 PROLYL OLIGOPEPTIDASE CATALYTIC DOMAIN-CONTAINING PROTEIN"/>
    <property type="match status" value="1"/>
</dbReference>
<dbReference type="GO" id="GO:0008236">
    <property type="term" value="F:serine-type peptidase activity"/>
    <property type="evidence" value="ECO:0007669"/>
    <property type="project" value="InterPro"/>
</dbReference>
<accession>A0A972VY81</accession>
<name>A0A972VY81_9GAMM</name>